<feature type="compositionally biased region" description="Low complexity" evidence="1">
    <location>
        <begin position="52"/>
        <end position="69"/>
    </location>
</feature>
<proteinExistence type="predicted"/>
<reference evidence="4" key="1">
    <citation type="submission" date="2024-07" db="EMBL/GenBank/DDBJ databases">
        <title>Complete genome sequence of Verrucomicrobiaceae bacterium NT6N.</title>
        <authorList>
            <person name="Huang C."/>
            <person name="Takami H."/>
            <person name="Hamasaki K."/>
        </authorList>
    </citation>
    <scope>NUCLEOTIDE SEQUENCE</scope>
    <source>
        <strain evidence="4">NT6N</strain>
    </source>
</reference>
<dbReference type="AlphaFoldDB" id="A0AAT9FI34"/>
<dbReference type="SUPFAM" id="SSF56219">
    <property type="entry name" value="DNase I-like"/>
    <property type="match status" value="1"/>
</dbReference>
<feature type="region of interest" description="Disordered" evidence="1">
    <location>
        <begin position="41"/>
        <end position="69"/>
    </location>
</feature>
<gene>
    <name evidence="4" type="ORF">NT6N_06660</name>
</gene>
<name>A0AAT9FI34_9BACT</name>
<dbReference type="Gene3D" id="3.60.10.10">
    <property type="entry name" value="Endonuclease/exonuclease/phosphatase"/>
    <property type="match status" value="1"/>
</dbReference>
<feature type="chain" id="PRO_5043534982" description="Endonuclease/exonuclease/phosphatase domain-containing protein" evidence="2">
    <location>
        <begin position="26"/>
        <end position="347"/>
    </location>
</feature>
<dbReference type="PANTHER" id="PTHR42834">
    <property type="entry name" value="ENDONUCLEASE/EXONUCLEASE/PHOSPHATASE FAMILY PROTEIN (AFU_ORTHOLOGUE AFUA_3G09210)"/>
    <property type="match status" value="1"/>
</dbReference>
<dbReference type="KEGG" id="osu:NT6N_06660"/>
<accession>A0AAT9FI34</accession>
<evidence type="ECO:0000313" key="4">
    <source>
        <dbReference type="EMBL" id="BDS05626.1"/>
    </source>
</evidence>
<dbReference type="InterPro" id="IPR036691">
    <property type="entry name" value="Endo/exonu/phosph_ase_sf"/>
</dbReference>
<feature type="signal peptide" evidence="2">
    <location>
        <begin position="1"/>
        <end position="25"/>
    </location>
</feature>
<keyword evidence="2" id="KW-0732">Signal</keyword>
<evidence type="ECO:0000259" key="3">
    <source>
        <dbReference type="Pfam" id="PF03372"/>
    </source>
</evidence>
<feature type="compositionally biased region" description="Polar residues" evidence="1">
    <location>
        <begin position="41"/>
        <end position="51"/>
    </location>
</feature>
<dbReference type="InterPro" id="IPR005135">
    <property type="entry name" value="Endo/exonuclease/phosphatase"/>
</dbReference>
<evidence type="ECO:0000256" key="2">
    <source>
        <dbReference type="SAM" id="SignalP"/>
    </source>
</evidence>
<dbReference type="PROSITE" id="PS51257">
    <property type="entry name" value="PROKAR_LIPOPROTEIN"/>
    <property type="match status" value="1"/>
</dbReference>
<organism evidence="4">
    <name type="scientific">Oceaniferula spumae</name>
    <dbReference type="NCBI Taxonomy" id="2979115"/>
    <lineage>
        <taxon>Bacteria</taxon>
        <taxon>Pseudomonadati</taxon>
        <taxon>Verrucomicrobiota</taxon>
        <taxon>Verrucomicrobiia</taxon>
        <taxon>Verrucomicrobiales</taxon>
        <taxon>Verrucomicrobiaceae</taxon>
        <taxon>Oceaniferula</taxon>
    </lineage>
</organism>
<dbReference type="GO" id="GO:0003824">
    <property type="term" value="F:catalytic activity"/>
    <property type="evidence" value="ECO:0007669"/>
    <property type="project" value="InterPro"/>
</dbReference>
<sequence length="347" mass="38875">MSRHPISIKSASILLGAFFCLFVSACDEKKSVTTTTEWENESRTAVTEQSVAASTAKADTKTATKANAPDTDISGESVRFLSYNLRNYLTMRRYIDGKSSEEGKPEEEIAALLKVIVEGQPDVLGVCEIGSKEDLAGFQKRLAAEGIDLPNLHHVQGADTVRSLAILSKYPLVSTATPKEDSYQLSGKPFRISRGILDATVKLPSRSVRFLGVHLKSKRPVKDADEEMIRRNEAYLLRKHIDEILTADPKANLMVYGDFNDTKRTKTVYAVKGRSNSSKRLEMLEVPDSRGELWTHHWTREDIYSRIDFCMVSLALSPHIEREECKLLDPSYWDVGSDHRALLVLIK</sequence>
<protein>
    <recommendedName>
        <fullName evidence="3">Endonuclease/exonuclease/phosphatase domain-containing protein</fullName>
    </recommendedName>
</protein>
<dbReference type="PANTHER" id="PTHR42834:SF1">
    <property type="entry name" value="ENDONUCLEASE_EXONUCLEASE_PHOSPHATASE FAMILY PROTEIN (AFU_ORTHOLOGUE AFUA_3G09210)"/>
    <property type="match status" value="1"/>
</dbReference>
<dbReference type="EMBL" id="AP026866">
    <property type="protein sequence ID" value="BDS05626.1"/>
    <property type="molecule type" value="Genomic_DNA"/>
</dbReference>
<dbReference type="Pfam" id="PF03372">
    <property type="entry name" value="Exo_endo_phos"/>
    <property type="match status" value="1"/>
</dbReference>
<evidence type="ECO:0000256" key="1">
    <source>
        <dbReference type="SAM" id="MobiDB-lite"/>
    </source>
</evidence>
<feature type="domain" description="Endonuclease/exonuclease/phosphatase" evidence="3">
    <location>
        <begin position="82"/>
        <end position="339"/>
    </location>
</feature>